<evidence type="ECO:0000313" key="2">
    <source>
        <dbReference type="EMBL" id="KIJ15083.1"/>
    </source>
</evidence>
<dbReference type="EMBL" id="KN819338">
    <property type="protein sequence ID" value="KIJ15083.1"/>
    <property type="molecule type" value="Genomic_DNA"/>
</dbReference>
<evidence type="ECO:0000313" key="3">
    <source>
        <dbReference type="Proteomes" id="UP000053647"/>
    </source>
</evidence>
<dbReference type="InterPro" id="IPR029149">
    <property type="entry name" value="Creatin/AminoP/Spt16_N"/>
</dbReference>
<sequence>MGVMGIARVDTSERLASLRALIRGLRGDNVGVLFVVPSEDEPSILPKQMNDELSFRASMVQQVTIDVRISPRAGLELMYHVRLVGYVVITLQNGFRLVTDGRCFLQAERQLDKNWNLMKQGLPDVPNRQKFSWKPMLKRSRGLSATLSWSLLKNLVDIVWASDESPGGPRTKSLLWMSSTQHQAPARSRRNGEEECGRDGGHLLDEAAWLFNLRGTDIDLNPGGYMYSLEGRN</sequence>
<dbReference type="InterPro" id="IPR050422">
    <property type="entry name" value="X-Pro_aminopeptidase_P"/>
</dbReference>
<organism evidence="2 3">
    <name type="scientific">Paxillus involutus ATCC 200175</name>
    <dbReference type="NCBI Taxonomy" id="664439"/>
    <lineage>
        <taxon>Eukaryota</taxon>
        <taxon>Fungi</taxon>
        <taxon>Dikarya</taxon>
        <taxon>Basidiomycota</taxon>
        <taxon>Agaricomycotina</taxon>
        <taxon>Agaricomycetes</taxon>
        <taxon>Agaricomycetidae</taxon>
        <taxon>Boletales</taxon>
        <taxon>Paxilineae</taxon>
        <taxon>Paxillaceae</taxon>
        <taxon>Paxillus</taxon>
    </lineage>
</organism>
<name>A0A0C9TXS6_PAXIN</name>
<dbReference type="PANTHER" id="PTHR43763:SF6">
    <property type="entry name" value="XAA-PRO AMINOPEPTIDASE 1"/>
    <property type="match status" value="1"/>
</dbReference>
<dbReference type="Proteomes" id="UP000053647">
    <property type="component" value="Unassembled WGS sequence"/>
</dbReference>
<evidence type="ECO:0000256" key="1">
    <source>
        <dbReference type="SAM" id="MobiDB-lite"/>
    </source>
</evidence>
<dbReference type="OrthoDB" id="9995434at2759"/>
<reference evidence="2 3" key="1">
    <citation type="submission" date="2014-06" db="EMBL/GenBank/DDBJ databases">
        <authorList>
            <consortium name="DOE Joint Genome Institute"/>
            <person name="Kuo A."/>
            <person name="Kohler A."/>
            <person name="Nagy L.G."/>
            <person name="Floudas D."/>
            <person name="Copeland A."/>
            <person name="Barry K.W."/>
            <person name="Cichocki N."/>
            <person name="Veneault-Fourrey C."/>
            <person name="LaButti K."/>
            <person name="Lindquist E.A."/>
            <person name="Lipzen A."/>
            <person name="Lundell T."/>
            <person name="Morin E."/>
            <person name="Murat C."/>
            <person name="Sun H."/>
            <person name="Tunlid A."/>
            <person name="Henrissat B."/>
            <person name="Grigoriev I.V."/>
            <person name="Hibbett D.S."/>
            <person name="Martin F."/>
            <person name="Nordberg H.P."/>
            <person name="Cantor M.N."/>
            <person name="Hua S.X."/>
        </authorList>
    </citation>
    <scope>NUCLEOTIDE SEQUENCE [LARGE SCALE GENOMIC DNA]</scope>
    <source>
        <strain evidence="2 3">ATCC 200175</strain>
    </source>
</reference>
<dbReference type="HOGENOM" id="CLU_011781_0_1_1"/>
<accession>A0A0C9TXS6</accession>
<dbReference type="AlphaFoldDB" id="A0A0C9TXS6"/>
<proteinExistence type="predicted"/>
<keyword evidence="3" id="KW-1185">Reference proteome</keyword>
<feature type="region of interest" description="Disordered" evidence="1">
    <location>
        <begin position="178"/>
        <end position="197"/>
    </location>
</feature>
<dbReference type="Gene3D" id="3.40.350.10">
    <property type="entry name" value="Creatinase/prolidase N-terminal domain"/>
    <property type="match status" value="2"/>
</dbReference>
<dbReference type="PANTHER" id="PTHR43763">
    <property type="entry name" value="XAA-PRO AMINOPEPTIDASE 1"/>
    <property type="match status" value="1"/>
</dbReference>
<reference evidence="3" key="2">
    <citation type="submission" date="2015-01" db="EMBL/GenBank/DDBJ databases">
        <title>Evolutionary Origins and Diversification of the Mycorrhizal Mutualists.</title>
        <authorList>
            <consortium name="DOE Joint Genome Institute"/>
            <consortium name="Mycorrhizal Genomics Consortium"/>
            <person name="Kohler A."/>
            <person name="Kuo A."/>
            <person name="Nagy L.G."/>
            <person name="Floudas D."/>
            <person name="Copeland A."/>
            <person name="Barry K.W."/>
            <person name="Cichocki N."/>
            <person name="Veneault-Fourrey C."/>
            <person name="LaButti K."/>
            <person name="Lindquist E.A."/>
            <person name="Lipzen A."/>
            <person name="Lundell T."/>
            <person name="Morin E."/>
            <person name="Murat C."/>
            <person name="Riley R."/>
            <person name="Ohm R."/>
            <person name="Sun H."/>
            <person name="Tunlid A."/>
            <person name="Henrissat B."/>
            <person name="Grigoriev I.V."/>
            <person name="Hibbett D.S."/>
            <person name="Martin F."/>
        </authorList>
    </citation>
    <scope>NUCLEOTIDE SEQUENCE [LARGE SCALE GENOMIC DNA]</scope>
    <source>
        <strain evidence="3">ATCC 200175</strain>
    </source>
</reference>
<gene>
    <name evidence="2" type="ORF">PAXINDRAFT_12002</name>
</gene>
<protein>
    <submittedName>
        <fullName evidence="2">Uncharacterized protein</fullName>
    </submittedName>
</protein>